<proteinExistence type="predicted"/>
<keyword evidence="4" id="KW-0732">Signal</keyword>
<dbReference type="GO" id="GO:0004130">
    <property type="term" value="F:cytochrome-c peroxidase activity"/>
    <property type="evidence" value="ECO:0007669"/>
    <property type="project" value="TreeGrafter"/>
</dbReference>
<gene>
    <name evidence="6" type="ORF">OV079_23280</name>
</gene>
<dbReference type="Pfam" id="PF03150">
    <property type="entry name" value="CCP_MauG"/>
    <property type="match status" value="1"/>
</dbReference>
<sequence>MLKHRVVAVLWLSMIPMVACDDAPASEPVGLRSGESESESGVGTESETEGFGELTTYGSRSYLISQVRALIAENGITPLELPPPSSDELVELGEALFYDKILSGNMDTSCSTCHHPRLGTTDHLTMNRGIRGVGIGPSRVGALVGGRTTQPLWNLHKLSTGLAVDHKVPIDSSGYVTPLGGPFIPFSWQDDAFDPDMRAAAGQAMMPQVTDQEMLGFPNENDFTTDCALDNPPLNFVVCAWGMMMDRLGAIPDYVDMFEAAYPGVAFEDMHFAYAGNAIAAYEFRAFFSNDTPWDRFVGRYDPDTGLLIPADDNALSYNQLVGARHFLDSDRGNCTSCHAGNGFTDEDFHKTLAPQFGPGDTVPGGDGPGGLDDFGRMRISGDPDDKYAWRTPPLRNVMYTGPWGRQSHYNDIKDFIRHYGDPEDALLDYDITDSVDEVAMHSQFLENRAAIIAEGVDPLMATVDVYGWWTIDYLTSFMHALSDDAGPDFSHLIPLTVPSGLSVDM</sequence>
<feature type="compositionally biased region" description="Low complexity" evidence="3">
    <location>
        <begin position="39"/>
        <end position="51"/>
    </location>
</feature>
<reference evidence="6" key="1">
    <citation type="submission" date="2022-11" db="EMBL/GenBank/DDBJ databases">
        <title>Minimal conservation of predation-associated metabolite biosynthetic gene clusters underscores biosynthetic potential of Myxococcota including descriptions for ten novel species: Archangium lansinium sp. nov., Myxococcus landrumus sp. nov., Nannocystis bai.</title>
        <authorList>
            <person name="Ahearne A."/>
            <person name="Stevens C."/>
            <person name="Phillips K."/>
        </authorList>
    </citation>
    <scope>NUCLEOTIDE SEQUENCE</scope>
    <source>
        <strain evidence="6">Na p29</strain>
    </source>
</reference>
<dbReference type="AlphaFoldDB" id="A0A9X3IYW1"/>
<feature type="region of interest" description="Disordered" evidence="3">
    <location>
        <begin position="26"/>
        <end position="51"/>
    </location>
</feature>
<dbReference type="RefSeq" id="WP_267771056.1">
    <property type="nucleotide sequence ID" value="NZ_JAPNKE010000002.1"/>
</dbReference>
<comment type="subcellular location">
    <subcellularLocation>
        <location evidence="1">Cell envelope</location>
    </subcellularLocation>
</comment>
<organism evidence="6 7">
    <name type="scientific">Nannocystis pusilla</name>
    <dbReference type="NCBI Taxonomy" id="889268"/>
    <lineage>
        <taxon>Bacteria</taxon>
        <taxon>Pseudomonadati</taxon>
        <taxon>Myxococcota</taxon>
        <taxon>Polyangia</taxon>
        <taxon>Nannocystales</taxon>
        <taxon>Nannocystaceae</taxon>
        <taxon>Nannocystis</taxon>
    </lineage>
</organism>
<dbReference type="GO" id="GO:0030313">
    <property type="term" value="C:cell envelope"/>
    <property type="evidence" value="ECO:0007669"/>
    <property type="project" value="UniProtKB-SubCell"/>
</dbReference>
<evidence type="ECO:0000256" key="4">
    <source>
        <dbReference type="SAM" id="SignalP"/>
    </source>
</evidence>
<dbReference type="GO" id="GO:0009055">
    <property type="term" value="F:electron transfer activity"/>
    <property type="evidence" value="ECO:0007669"/>
    <property type="project" value="InterPro"/>
</dbReference>
<dbReference type="InterPro" id="IPR004852">
    <property type="entry name" value="Di-haem_cyt_c_peroxidsae"/>
</dbReference>
<feature type="signal peptide" evidence="4">
    <location>
        <begin position="1"/>
        <end position="19"/>
    </location>
</feature>
<dbReference type="PANTHER" id="PTHR30600">
    <property type="entry name" value="CYTOCHROME C PEROXIDASE-RELATED"/>
    <property type="match status" value="1"/>
</dbReference>
<keyword evidence="2" id="KW-0560">Oxidoreductase</keyword>
<feature type="domain" description="Di-haem cytochrome c peroxidase" evidence="5">
    <location>
        <begin position="88"/>
        <end position="298"/>
    </location>
</feature>
<evidence type="ECO:0000256" key="1">
    <source>
        <dbReference type="ARBA" id="ARBA00004196"/>
    </source>
</evidence>
<name>A0A9X3IYW1_9BACT</name>
<comment type="caution">
    <text evidence="6">The sequence shown here is derived from an EMBL/GenBank/DDBJ whole genome shotgun (WGS) entry which is preliminary data.</text>
</comment>
<evidence type="ECO:0000259" key="5">
    <source>
        <dbReference type="Pfam" id="PF03150"/>
    </source>
</evidence>
<dbReference type="InterPro" id="IPR051395">
    <property type="entry name" value="Cytochrome_c_Peroxidase/MauG"/>
</dbReference>
<dbReference type="GO" id="GO:0020037">
    <property type="term" value="F:heme binding"/>
    <property type="evidence" value="ECO:0007669"/>
    <property type="project" value="InterPro"/>
</dbReference>
<dbReference type="InterPro" id="IPR036909">
    <property type="entry name" value="Cyt_c-like_dom_sf"/>
</dbReference>
<feature type="chain" id="PRO_5040812734" evidence="4">
    <location>
        <begin position="20"/>
        <end position="506"/>
    </location>
</feature>
<dbReference type="Gene3D" id="1.10.760.10">
    <property type="entry name" value="Cytochrome c-like domain"/>
    <property type="match status" value="2"/>
</dbReference>
<keyword evidence="6" id="KW-0575">Peroxidase</keyword>
<evidence type="ECO:0000256" key="2">
    <source>
        <dbReference type="ARBA" id="ARBA00023002"/>
    </source>
</evidence>
<evidence type="ECO:0000313" key="7">
    <source>
        <dbReference type="Proteomes" id="UP001150924"/>
    </source>
</evidence>
<dbReference type="SUPFAM" id="SSF46626">
    <property type="entry name" value="Cytochrome c"/>
    <property type="match status" value="2"/>
</dbReference>
<dbReference type="Proteomes" id="UP001150924">
    <property type="component" value="Unassembled WGS sequence"/>
</dbReference>
<keyword evidence="7" id="KW-1185">Reference proteome</keyword>
<evidence type="ECO:0000313" key="6">
    <source>
        <dbReference type="EMBL" id="MCY1008425.1"/>
    </source>
</evidence>
<dbReference type="EMBL" id="JAPNKE010000002">
    <property type="protein sequence ID" value="MCY1008425.1"/>
    <property type="molecule type" value="Genomic_DNA"/>
</dbReference>
<accession>A0A9X3IYW1</accession>
<evidence type="ECO:0000256" key="3">
    <source>
        <dbReference type="SAM" id="MobiDB-lite"/>
    </source>
</evidence>
<protein>
    <submittedName>
        <fullName evidence="6">Cytochrome-c peroxidase</fullName>
    </submittedName>
</protein>